<dbReference type="SMART" id="SM00240">
    <property type="entry name" value="FHA"/>
    <property type="match status" value="1"/>
</dbReference>
<keyword evidence="2" id="KW-0472">Membrane</keyword>
<dbReference type="PROSITE" id="PS50006">
    <property type="entry name" value="FHA_DOMAIN"/>
    <property type="match status" value="1"/>
</dbReference>
<dbReference type="InterPro" id="IPR000253">
    <property type="entry name" value="FHA_dom"/>
</dbReference>
<dbReference type="AlphaFoldDB" id="F1T5U8"/>
<dbReference type="EMBL" id="ACGK02000001">
    <property type="protein sequence ID" value="EGF23232.1"/>
    <property type="molecule type" value="Genomic_DNA"/>
</dbReference>
<feature type="transmembrane region" description="Helical" evidence="2">
    <location>
        <begin position="6"/>
        <end position="25"/>
    </location>
</feature>
<keyword evidence="5" id="KW-1185">Reference proteome</keyword>
<dbReference type="Proteomes" id="UP000005947">
    <property type="component" value="Unassembled WGS sequence"/>
</dbReference>
<dbReference type="SUPFAM" id="SSF49879">
    <property type="entry name" value="SMAD/FHA domain"/>
    <property type="match status" value="1"/>
</dbReference>
<dbReference type="GeneID" id="93210935"/>
<protein>
    <submittedName>
        <fullName evidence="4">FHA domain protein</fullName>
    </submittedName>
</protein>
<name>F1T5U8_9ACTN</name>
<keyword evidence="2" id="KW-0812">Transmembrane</keyword>
<dbReference type="Gene3D" id="2.60.200.20">
    <property type="match status" value="1"/>
</dbReference>
<dbReference type="InterPro" id="IPR008984">
    <property type="entry name" value="SMAD_FHA_dom_sf"/>
</dbReference>
<reference evidence="4 5" key="1">
    <citation type="submission" date="2011-02" db="EMBL/GenBank/DDBJ databases">
        <authorList>
            <person name="Muzny D."/>
            <person name="Qin X."/>
            <person name="Buhay C."/>
            <person name="Dugan-Rocha S."/>
            <person name="Ding Y."/>
            <person name="Chen G."/>
            <person name="Hawes A."/>
            <person name="Holder M."/>
            <person name="Jhangiani S."/>
            <person name="Johnson A."/>
            <person name="Khan Z."/>
            <person name="Li Z."/>
            <person name="Liu W."/>
            <person name="Liu X."/>
            <person name="Perez L."/>
            <person name="Shen H."/>
            <person name="Wang Q."/>
            <person name="Watt J."/>
            <person name="Xi L."/>
            <person name="Xin Y."/>
            <person name="Zhou J."/>
            <person name="Deng J."/>
            <person name="Jiang H."/>
            <person name="Liu Y."/>
            <person name="Qu J."/>
            <person name="Song X.-Z."/>
            <person name="Zhang L."/>
            <person name="Villasana D."/>
            <person name="Johnson A."/>
            <person name="Liu J."/>
            <person name="Liyanage D."/>
            <person name="Lorensuhewa L."/>
            <person name="Robinson T."/>
            <person name="Song A."/>
            <person name="Song B.-B."/>
            <person name="Dinh H."/>
            <person name="Thornton R."/>
            <person name="Coyle M."/>
            <person name="Francisco L."/>
            <person name="Jackson L."/>
            <person name="Javaid M."/>
            <person name="Korchina V."/>
            <person name="Kovar C."/>
            <person name="Mata R."/>
            <person name="Mathew T."/>
            <person name="Ngo R."/>
            <person name="Nguyen L."/>
            <person name="Nguyen N."/>
            <person name="Okwuonu G."/>
            <person name="Ongeri F."/>
            <person name="Pham C."/>
            <person name="Simmons D."/>
            <person name="Wilczek-Boney K."/>
            <person name="Hale W."/>
            <person name="Jakkamsetti A."/>
            <person name="Pham P."/>
            <person name="Ruth R."/>
            <person name="San Lucas F."/>
            <person name="Warren J."/>
            <person name="Zhang J."/>
            <person name="Zhao Z."/>
            <person name="Zhou C."/>
            <person name="Zhu D."/>
            <person name="Lee S."/>
            <person name="Bess C."/>
            <person name="Blankenburg K."/>
            <person name="Forbes L."/>
            <person name="Fu Q."/>
            <person name="Gubbala S."/>
            <person name="Hirani K."/>
            <person name="Jayaseelan J.C."/>
            <person name="Lara F."/>
            <person name="Munidasa M."/>
            <person name="Palculict T."/>
            <person name="Patil S."/>
            <person name="Pu L.-L."/>
            <person name="Saada N."/>
            <person name="Tang L."/>
            <person name="Weissenberger G."/>
            <person name="Zhu Y."/>
            <person name="Hemphill L."/>
            <person name="Shang Y."/>
            <person name="Youmans B."/>
            <person name="Ayvaz T."/>
            <person name="Ross M."/>
            <person name="Santibanez J."/>
            <person name="Aqrawi P."/>
            <person name="Gross S."/>
            <person name="Joshi V."/>
            <person name="Fowler G."/>
            <person name="Nazareth L."/>
            <person name="Reid J."/>
            <person name="Worley K."/>
            <person name="Petrosino J."/>
            <person name="Highlander S."/>
            <person name="Gibbs R."/>
        </authorList>
    </citation>
    <scope>NUCLEOTIDE SEQUENCE [LARGE SCALE GENOMIC DNA]</scope>
    <source>
        <strain evidence="4 5">DSM 15829</strain>
    </source>
</reference>
<gene>
    <name evidence="4" type="ORF">HMPREF0091_10179</name>
</gene>
<dbReference type="InterPro" id="IPR050923">
    <property type="entry name" value="Cell_Proc_Reg/RNA_Proc"/>
</dbReference>
<dbReference type="RefSeq" id="WP_006302290.1">
    <property type="nucleotide sequence ID" value="NZ_ACGK02000001.1"/>
</dbReference>
<dbReference type="OrthoDB" id="151099at2"/>
<accession>F1T5U8</accession>
<dbReference type="eggNOG" id="COG1716">
    <property type="taxonomic scope" value="Bacteria"/>
</dbReference>
<dbReference type="PANTHER" id="PTHR23308">
    <property type="entry name" value="NUCLEAR INHIBITOR OF PROTEIN PHOSPHATASE-1"/>
    <property type="match status" value="1"/>
</dbReference>
<evidence type="ECO:0000313" key="5">
    <source>
        <dbReference type="Proteomes" id="UP000005947"/>
    </source>
</evidence>
<feature type="domain" description="FHA" evidence="3">
    <location>
        <begin position="64"/>
        <end position="113"/>
    </location>
</feature>
<keyword evidence="1" id="KW-0597">Phosphoprotein</keyword>
<evidence type="ECO:0000259" key="3">
    <source>
        <dbReference type="PROSITE" id="PS50006"/>
    </source>
</evidence>
<evidence type="ECO:0000313" key="4">
    <source>
        <dbReference type="EMBL" id="EGF23232.1"/>
    </source>
</evidence>
<organism evidence="4 5">
    <name type="scientific">Fannyhessea vaginae DSM 15829</name>
    <dbReference type="NCBI Taxonomy" id="525256"/>
    <lineage>
        <taxon>Bacteria</taxon>
        <taxon>Bacillati</taxon>
        <taxon>Actinomycetota</taxon>
        <taxon>Coriobacteriia</taxon>
        <taxon>Coriobacteriales</taxon>
        <taxon>Atopobiaceae</taxon>
        <taxon>Fannyhessea</taxon>
    </lineage>
</organism>
<evidence type="ECO:0000256" key="1">
    <source>
        <dbReference type="ARBA" id="ARBA00022553"/>
    </source>
</evidence>
<dbReference type="Pfam" id="PF00498">
    <property type="entry name" value="FHA"/>
    <property type="match status" value="1"/>
</dbReference>
<proteinExistence type="predicted"/>
<keyword evidence="2" id="KW-1133">Transmembrane helix</keyword>
<comment type="caution">
    <text evidence="4">The sequence shown here is derived from an EMBL/GenBank/DDBJ whole genome shotgun (WGS) entry which is preliminary data.</text>
</comment>
<dbReference type="CDD" id="cd00060">
    <property type="entry name" value="FHA"/>
    <property type="match status" value="1"/>
</dbReference>
<evidence type="ECO:0000256" key="2">
    <source>
        <dbReference type="SAM" id="Phobius"/>
    </source>
</evidence>
<sequence>MFDLILFAGRIILVVFLYLFLFLVMKTGIGLVRRQRTDDAIWYIDCEKGSKQLRGLHIDVLGPVLIGRSPSSDIVIDEPFVSASHARFSLQGPALVLEDLHSTNGTLVNGCPIDEPVALRDGDEIQIGDTIMKVNRR</sequence>